<dbReference type="KEGG" id="lcc:B488_05000"/>
<dbReference type="Proteomes" id="UP000010799">
    <property type="component" value="Chromosome"/>
</dbReference>
<dbReference type="HOGENOM" id="CLU_3201626_0_0_5"/>
<sequence length="45" mass="4929">MALISYSLKGYENVVDLLSINGEKAKEKLEQFISPGSFRVIALGV</sequence>
<gene>
    <name evidence="1" type="ordered locus">B488_05000</name>
</gene>
<dbReference type="EMBL" id="CP003789">
    <property type="protein sequence ID" value="AGA64492.1"/>
    <property type="molecule type" value="Genomic_DNA"/>
</dbReference>
<proteinExistence type="predicted"/>
<evidence type="ECO:0000313" key="1">
    <source>
        <dbReference type="EMBL" id="AGA64492.1"/>
    </source>
</evidence>
<dbReference type="AlphaFoldDB" id="L0EU72"/>
<protein>
    <submittedName>
        <fullName evidence="1">Uncharacterized protein</fullName>
    </submittedName>
</protein>
<evidence type="ECO:0000313" key="2">
    <source>
        <dbReference type="Proteomes" id="UP000010799"/>
    </source>
</evidence>
<organism evidence="1 2">
    <name type="scientific">Liberibacter crescens (strain BT-1)</name>
    <dbReference type="NCBI Taxonomy" id="1215343"/>
    <lineage>
        <taxon>Bacteria</taxon>
        <taxon>Pseudomonadati</taxon>
        <taxon>Pseudomonadota</taxon>
        <taxon>Alphaproteobacteria</taxon>
        <taxon>Hyphomicrobiales</taxon>
        <taxon>Rhizobiaceae</taxon>
        <taxon>Liberibacter</taxon>
    </lineage>
</organism>
<name>L0EU72_LIBCB</name>
<dbReference type="PATRIC" id="fig|1215343.11.peg.509"/>
<keyword evidence="2" id="KW-1185">Reference proteome</keyword>
<reference evidence="1 2" key="1">
    <citation type="journal article" date="2012" name="Stand. Genomic Sci.">
        <title>Complete genome sequence of Liberibacter crescens BT-1.</title>
        <authorList>
            <person name="Leonard M.T."/>
            <person name="Fagen J.R."/>
            <person name="Davis-Richardson A.G."/>
            <person name="Davis M.J."/>
            <person name="Triplett E.W."/>
        </authorList>
    </citation>
    <scope>NUCLEOTIDE SEQUENCE [LARGE SCALE GENOMIC DNA]</scope>
    <source>
        <strain evidence="1 2">BT-1</strain>
    </source>
</reference>
<accession>L0EU72</accession>
<dbReference type="STRING" id="1215343.B488_05000"/>